<accession>A0A1R3VID3</accession>
<feature type="region of interest" description="Disordered" evidence="1">
    <location>
        <begin position="1"/>
        <end position="24"/>
    </location>
</feature>
<dbReference type="EMBL" id="FTPD01000045">
    <property type="protein sequence ID" value="SIT58159.1"/>
    <property type="molecule type" value="Genomic_DNA"/>
</dbReference>
<gene>
    <name evidence="2" type="ORF">BQ8794_50261</name>
</gene>
<sequence length="175" mass="19097">MADRSSPSRPKGLREGGEGRRRMVLRVKGVSRKATRRSGAAGSKRSCSACAVGYVGRAVEAIGSHRRSATVAQETVDLHFFSKPCSTLRKNASRAARLAGRRLHSHSSYDGVRLQDGIGIERMCRLADVSRAGYCRHWQASSPGREEAGLPDVIQRLGHRGDMSCRRAAERGSCY</sequence>
<organism evidence="2 3">
    <name type="scientific">Mesorhizobium prunaredense</name>
    <dbReference type="NCBI Taxonomy" id="1631249"/>
    <lineage>
        <taxon>Bacteria</taxon>
        <taxon>Pseudomonadati</taxon>
        <taxon>Pseudomonadota</taxon>
        <taxon>Alphaproteobacteria</taxon>
        <taxon>Hyphomicrobiales</taxon>
        <taxon>Phyllobacteriaceae</taxon>
        <taxon>Mesorhizobium</taxon>
    </lineage>
</organism>
<feature type="compositionally biased region" description="Basic and acidic residues" evidence="1">
    <location>
        <begin position="12"/>
        <end position="21"/>
    </location>
</feature>
<reference evidence="3" key="1">
    <citation type="submission" date="2017-01" db="EMBL/GenBank/DDBJ databases">
        <authorList>
            <person name="Brunel B."/>
        </authorList>
    </citation>
    <scope>NUCLEOTIDE SEQUENCE [LARGE SCALE GENOMIC DNA]</scope>
</reference>
<evidence type="ECO:0000313" key="2">
    <source>
        <dbReference type="EMBL" id="SIT58159.1"/>
    </source>
</evidence>
<dbReference type="STRING" id="1631249.BQ8794_50261"/>
<dbReference type="Proteomes" id="UP000188388">
    <property type="component" value="Unassembled WGS sequence"/>
</dbReference>
<dbReference type="AlphaFoldDB" id="A0A1R3VID3"/>
<proteinExistence type="predicted"/>
<name>A0A1R3VID3_9HYPH</name>
<evidence type="ECO:0000313" key="3">
    <source>
        <dbReference type="Proteomes" id="UP000188388"/>
    </source>
</evidence>
<protein>
    <submittedName>
        <fullName evidence="2">Uncharacterized protein</fullName>
    </submittedName>
</protein>
<keyword evidence="3" id="KW-1185">Reference proteome</keyword>
<evidence type="ECO:0000256" key="1">
    <source>
        <dbReference type="SAM" id="MobiDB-lite"/>
    </source>
</evidence>